<gene>
    <name evidence="2" type="ORF">FC62_GL000936</name>
</gene>
<evidence type="ECO:0000313" key="2">
    <source>
        <dbReference type="EMBL" id="KRK38159.1"/>
    </source>
</evidence>
<feature type="transmembrane region" description="Helical" evidence="1">
    <location>
        <begin position="28"/>
        <end position="44"/>
    </location>
</feature>
<dbReference type="RefSeq" id="WP_054746459.1">
    <property type="nucleotide sequence ID" value="NZ_AZCV01000002.1"/>
</dbReference>
<reference evidence="2 3" key="1">
    <citation type="journal article" date="2015" name="Genome Announc.">
        <title>Expanding the biotechnology potential of lactobacilli through comparative genomics of 213 strains and associated genera.</title>
        <authorList>
            <person name="Sun Z."/>
            <person name="Harris H.M."/>
            <person name="McCann A."/>
            <person name="Guo C."/>
            <person name="Argimon S."/>
            <person name="Zhang W."/>
            <person name="Yang X."/>
            <person name="Jeffery I.B."/>
            <person name="Cooney J.C."/>
            <person name="Kagawa T.F."/>
            <person name="Liu W."/>
            <person name="Song Y."/>
            <person name="Salvetti E."/>
            <person name="Wrobel A."/>
            <person name="Rasinkangas P."/>
            <person name="Parkhill J."/>
            <person name="Rea M.C."/>
            <person name="O'Sullivan O."/>
            <person name="Ritari J."/>
            <person name="Douillard F.P."/>
            <person name="Paul Ross R."/>
            <person name="Yang R."/>
            <person name="Briner A.E."/>
            <person name="Felis G.E."/>
            <person name="de Vos W.M."/>
            <person name="Barrangou R."/>
            <person name="Klaenhammer T.R."/>
            <person name="Caufield P.W."/>
            <person name="Cui Y."/>
            <person name="Zhang H."/>
            <person name="O'Toole P.W."/>
        </authorList>
    </citation>
    <scope>NUCLEOTIDE SEQUENCE [LARGE SCALE GENOMIC DNA]</scope>
    <source>
        <strain evidence="2 3">DSM 20534</strain>
    </source>
</reference>
<dbReference type="Proteomes" id="UP000050909">
    <property type="component" value="Unassembled WGS sequence"/>
</dbReference>
<evidence type="ECO:0000256" key="1">
    <source>
        <dbReference type="SAM" id="Phobius"/>
    </source>
</evidence>
<sequence>MKATKERNTPNNADEKVAAFEQKRRNNLFLWALVVVAVNAAWLLTKNNMVQAISTVITVYAFYRVVVYDNHKNRYSRRFYDRTGRRLTDPKIK</sequence>
<dbReference type="EMBL" id="AZCV01000002">
    <property type="protein sequence ID" value="KRK38159.1"/>
    <property type="molecule type" value="Genomic_DNA"/>
</dbReference>
<keyword evidence="3" id="KW-1185">Reference proteome</keyword>
<proteinExistence type="predicted"/>
<keyword evidence="1" id="KW-0472">Membrane</keyword>
<evidence type="ECO:0000313" key="3">
    <source>
        <dbReference type="Proteomes" id="UP000050909"/>
    </source>
</evidence>
<feature type="transmembrane region" description="Helical" evidence="1">
    <location>
        <begin position="50"/>
        <end position="68"/>
    </location>
</feature>
<keyword evidence="1" id="KW-0812">Transmembrane</keyword>
<accession>A0A0R1GVS9</accession>
<name>A0A0R1GVS9_9LACO</name>
<organism evidence="2 3">
    <name type="scientific">Amylolactobacillus amylotrophicus DSM 20534</name>
    <dbReference type="NCBI Taxonomy" id="1423722"/>
    <lineage>
        <taxon>Bacteria</taxon>
        <taxon>Bacillati</taxon>
        <taxon>Bacillota</taxon>
        <taxon>Bacilli</taxon>
        <taxon>Lactobacillales</taxon>
        <taxon>Lactobacillaceae</taxon>
        <taxon>Amylolactobacillus</taxon>
    </lineage>
</organism>
<dbReference type="AlphaFoldDB" id="A0A0R1GVS9"/>
<dbReference type="PATRIC" id="fig|1423722.3.peg.952"/>
<comment type="caution">
    <text evidence="2">The sequence shown here is derived from an EMBL/GenBank/DDBJ whole genome shotgun (WGS) entry which is preliminary data.</text>
</comment>
<keyword evidence="1" id="KW-1133">Transmembrane helix</keyword>
<protein>
    <submittedName>
        <fullName evidence="2">Uncharacterized protein</fullName>
    </submittedName>
</protein>